<dbReference type="GeneID" id="17045675"/>
<dbReference type="GO" id="GO:0005829">
    <property type="term" value="C:cytosol"/>
    <property type="evidence" value="ECO:0007669"/>
    <property type="project" value="TreeGrafter"/>
</dbReference>
<feature type="domain" description="NADP-dependent oxidoreductase" evidence="1">
    <location>
        <begin position="1"/>
        <end position="263"/>
    </location>
</feature>
<dbReference type="InterPro" id="IPR020471">
    <property type="entry name" value="AKR"/>
</dbReference>
<dbReference type="Pfam" id="PF00248">
    <property type="entry name" value="Aldo_ket_red"/>
    <property type="match status" value="1"/>
</dbReference>
<comment type="caution">
    <text evidence="2">The sequence shown here is derived from an EMBL/GenBank/DDBJ whole genome shotgun (WGS) entry which is preliminary data.</text>
</comment>
<evidence type="ECO:0000313" key="2">
    <source>
        <dbReference type="EMBL" id="EIE27660.1"/>
    </source>
</evidence>
<dbReference type="Gene3D" id="3.20.20.100">
    <property type="entry name" value="NADP-dependent oxidoreductase domain"/>
    <property type="match status" value="1"/>
</dbReference>
<dbReference type="PRINTS" id="PR00069">
    <property type="entry name" value="ALDKETRDTASE"/>
</dbReference>
<dbReference type="EMBL" id="AGSI01000001">
    <property type="protein sequence ID" value="EIE27660.1"/>
    <property type="molecule type" value="Genomic_DNA"/>
</dbReference>
<gene>
    <name evidence="2" type="ORF">COCSUDRAFT_34922</name>
</gene>
<sequence>MGTSPLGHAYGTPNEDAGIAAVKEAYRLGINFFDTAPFYGSGSAERLLGRAIKGLPREDIIISTKVGKYGPGQPVDFGADRVTRSVSESLERLDVDYIDVILVHDVEYADDLQQMIKDTFPALAKLRDAGKIKYIGFSGLPLDAFTYILDKVPKGTVDLILSYCHKCLNDDTLEDLLPYFKEKGVGVISASVTSMGLFTKQGALDWHPAPKPVLEAAIEARQRAAKHGVDIGTLAIKHAVKADGVITLVGMRTPEEAQADAQIVLEGLGLVKSNNADAEEAAMKEVTEILKPHMGVTWQTGNPNNRT</sequence>
<protein>
    <submittedName>
        <fullName evidence="2">Aldo/keto reductase</fullName>
    </submittedName>
</protein>
<accession>I0ZAJ1</accession>
<dbReference type="PANTHER" id="PTHR42686:SF1">
    <property type="entry name" value="GH17980P-RELATED"/>
    <property type="match status" value="1"/>
</dbReference>
<dbReference type="Proteomes" id="UP000007264">
    <property type="component" value="Unassembled WGS sequence"/>
</dbReference>
<dbReference type="InterPro" id="IPR036812">
    <property type="entry name" value="NAD(P)_OxRdtase_dom_sf"/>
</dbReference>
<keyword evidence="3" id="KW-1185">Reference proteome</keyword>
<evidence type="ECO:0000259" key="1">
    <source>
        <dbReference type="Pfam" id="PF00248"/>
    </source>
</evidence>
<dbReference type="GO" id="GO:0016491">
    <property type="term" value="F:oxidoreductase activity"/>
    <property type="evidence" value="ECO:0007669"/>
    <property type="project" value="InterPro"/>
</dbReference>
<dbReference type="OrthoDB" id="48988at2759"/>
<dbReference type="RefSeq" id="XP_005652204.1">
    <property type="nucleotide sequence ID" value="XM_005652147.1"/>
</dbReference>
<evidence type="ECO:0000313" key="3">
    <source>
        <dbReference type="Proteomes" id="UP000007264"/>
    </source>
</evidence>
<dbReference type="SUPFAM" id="SSF51430">
    <property type="entry name" value="NAD(P)-linked oxidoreductase"/>
    <property type="match status" value="1"/>
</dbReference>
<organism evidence="2 3">
    <name type="scientific">Coccomyxa subellipsoidea (strain C-169)</name>
    <name type="common">Green microalga</name>
    <dbReference type="NCBI Taxonomy" id="574566"/>
    <lineage>
        <taxon>Eukaryota</taxon>
        <taxon>Viridiplantae</taxon>
        <taxon>Chlorophyta</taxon>
        <taxon>core chlorophytes</taxon>
        <taxon>Trebouxiophyceae</taxon>
        <taxon>Trebouxiophyceae incertae sedis</taxon>
        <taxon>Coccomyxaceae</taxon>
        <taxon>Coccomyxa</taxon>
        <taxon>Coccomyxa subellipsoidea</taxon>
    </lineage>
</organism>
<dbReference type="PANTHER" id="PTHR42686">
    <property type="entry name" value="GH17980P-RELATED"/>
    <property type="match status" value="1"/>
</dbReference>
<dbReference type="InterPro" id="IPR023210">
    <property type="entry name" value="NADP_OxRdtase_dom"/>
</dbReference>
<name>I0ZAJ1_COCSC</name>
<dbReference type="STRING" id="574566.I0ZAJ1"/>
<dbReference type="eggNOG" id="KOG1576">
    <property type="taxonomic scope" value="Eukaryota"/>
</dbReference>
<proteinExistence type="predicted"/>
<dbReference type="AlphaFoldDB" id="I0ZAJ1"/>
<reference evidence="2 3" key="1">
    <citation type="journal article" date="2012" name="Genome Biol.">
        <title>The genome of the polar eukaryotic microalga coccomyxa subellipsoidea reveals traits of cold adaptation.</title>
        <authorList>
            <person name="Blanc G."/>
            <person name="Agarkova I."/>
            <person name="Grimwood J."/>
            <person name="Kuo A."/>
            <person name="Brueggeman A."/>
            <person name="Dunigan D."/>
            <person name="Gurnon J."/>
            <person name="Ladunga I."/>
            <person name="Lindquist E."/>
            <person name="Lucas S."/>
            <person name="Pangilinan J."/>
            <person name="Proschold T."/>
            <person name="Salamov A."/>
            <person name="Schmutz J."/>
            <person name="Weeks D."/>
            <person name="Yamada T."/>
            <person name="Claverie J.M."/>
            <person name="Grigoriev I."/>
            <person name="Van Etten J."/>
            <person name="Lomsadze A."/>
            <person name="Borodovsky M."/>
        </authorList>
    </citation>
    <scope>NUCLEOTIDE SEQUENCE [LARGE SCALE GENOMIC DNA]</scope>
    <source>
        <strain evidence="2 3">C-169</strain>
    </source>
</reference>
<dbReference type="KEGG" id="csl:COCSUDRAFT_34922"/>